<evidence type="ECO:0000313" key="7">
    <source>
        <dbReference type="Proteomes" id="UP000266698"/>
    </source>
</evidence>
<dbReference type="InterPro" id="IPR028082">
    <property type="entry name" value="Peripla_BP_I"/>
</dbReference>
<reference evidence="6 7" key="1">
    <citation type="submission" date="2018-08" db="EMBL/GenBank/DDBJ databases">
        <title>A genome reference for cultivated species of the human gut microbiota.</title>
        <authorList>
            <person name="Zou Y."/>
            <person name="Xue W."/>
            <person name="Luo G."/>
        </authorList>
    </citation>
    <scope>NUCLEOTIDE SEQUENCE [LARGE SCALE GENOMIC DNA]</scope>
    <source>
        <strain evidence="6 7">AF36-2BH</strain>
    </source>
</reference>
<dbReference type="Proteomes" id="UP000266698">
    <property type="component" value="Unassembled WGS sequence"/>
</dbReference>
<evidence type="ECO:0000256" key="2">
    <source>
        <dbReference type="ARBA" id="ARBA00023015"/>
    </source>
</evidence>
<dbReference type="Pfam" id="PF00532">
    <property type="entry name" value="Peripla_BP_1"/>
    <property type="match status" value="1"/>
</dbReference>
<keyword evidence="4" id="KW-0804">Transcription</keyword>
<dbReference type="GO" id="GO:0000976">
    <property type="term" value="F:transcription cis-regulatory region binding"/>
    <property type="evidence" value="ECO:0007669"/>
    <property type="project" value="TreeGrafter"/>
</dbReference>
<evidence type="ECO:0000256" key="1">
    <source>
        <dbReference type="ARBA" id="ARBA00022491"/>
    </source>
</evidence>
<dbReference type="InterPro" id="IPR010982">
    <property type="entry name" value="Lambda_DNA-bd_dom_sf"/>
</dbReference>
<organism evidence="6 7">
    <name type="scientific">Agathobacter rectalis</name>
    <dbReference type="NCBI Taxonomy" id="39491"/>
    <lineage>
        <taxon>Bacteria</taxon>
        <taxon>Bacillati</taxon>
        <taxon>Bacillota</taxon>
        <taxon>Clostridia</taxon>
        <taxon>Lachnospirales</taxon>
        <taxon>Lachnospiraceae</taxon>
        <taxon>Agathobacter</taxon>
    </lineage>
</organism>
<evidence type="ECO:0000256" key="3">
    <source>
        <dbReference type="ARBA" id="ARBA00023125"/>
    </source>
</evidence>
<evidence type="ECO:0000256" key="4">
    <source>
        <dbReference type="ARBA" id="ARBA00023163"/>
    </source>
</evidence>
<dbReference type="PROSITE" id="PS50932">
    <property type="entry name" value="HTH_LACI_2"/>
    <property type="match status" value="1"/>
</dbReference>
<comment type="caution">
    <text evidence="6">The sequence shown here is derived from an EMBL/GenBank/DDBJ whole genome shotgun (WGS) entry which is preliminary data.</text>
</comment>
<name>A0A396FF37_9FIRM</name>
<dbReference type="PROSITE" id="PS00356">
    <property type="entry name" value="HTH_LACI_1"/>
    <property type="match status" value="1"/>
</dbReference>
<dbReference type="PANTHER" id="PTHR30146">
    <property type="entry name" value="LACI-RELATED TRANSCRIPTIONAL REPRESSOR"/>
    <property type="match status" value="1"/>
</dbReference>
<evidence type="ECO:0000259" key="5">
    <source>
        <dbReference type="PROSITE" id="PS50932"/>
    </source>
</evidence>
<dbReference type="CDD" id="cd06267">
    <property type="entry name" value="PBP1_LacI_sugar_binding-like"/>
    <property type="match status" value="1"/>
</dbReference>
<dbReference type="GO" id="GO:0003700">
    <property type="term" value="F:DNA-binding transcription factor activity"/>
    <property type="evidence" value="ECO:0007669"/>
    <property type="project" value="TreeGrafter"/>
</dbReference>
<gene>
    <name evidence="6" type="ORF">DW001_13795</name>
</gene>
<evidence type="ECO:0000313" key="6">
    <source>
        <dbReference type="EMBL" id="RHL76492.1"/>
    </source>
</evidence>
<keyword evidence="2" id="KW-0805">Transcription regulation</keyword>
<keyword evidence="3" id="KW-0238">DNA-binding</keyword>
<dbReference type="AlphaFoldDB" id="A0A396FF37"/>
<dbReference type="CDD" id="cd01392">
    <property type="entry name" value="HTH_LacI"/>
    <property type="match status" value="1"/>
</dbReference>
<dbReference type="InterPro" id="IPR000843">
    <property type="entry name" value="HTH_LacI"/>
</dbReference>
<dbReference type="InterPro" id="IPR001761">
    <property type="entry name" value="Peripla_BP/Lac1_sug-bd_dom"/>
</dbReference>
<dbReference type="SUPFAM" id="SSF47413">
    <property type="entry name" value="lambda repressor-like DNA-binding domains"/>
    <property type="match status" value="1"/>
</dbReference>
<dbReference type="EMBL" id="QRPB01000020">
    <property type="protein sequence ID" value="RHL76492.1"/>
    <property type="molecule type" value="Genomic_DNA"/>
</dbReference>
<dbReference type="SMART" id="SM00354">
    <property type="entry name" value="HTH_LACI"/>
    <property type="match status" value="1"/>
</dbReference>
<dbReference type="SUPFAM" id="SSF53822">
    <property type="entry name" value="Periplasmic binding protein-like I"/>
    <property type="match status" value="1"/>
</dbReference>
<keyword evidence="1" id="KW-0678">Repressor</keyword>
<dbReference type="RefSeq" id="WP_118375647.1">
    <property type="nucleotide sequence ID" value="NZ_QRPB01000020.1"/>
</dbReference>
<dbReference type="Gene3D" id="1.10.260.40">
    <property type="entry name" value="lambda repressor-like DNA-binding domains"/>
    <property type="match status" value="1"/>
</dbReference>
<feature type="domain" description="HTH lacI-type" evidence="5">
    <location>
        <begin position="38"/>
        <end position="92"/>
    </location>
</feature>
<dbReference type="Pfam" id="PF00356">
    <property type="entry name" value="LacI"/>
    <property type="match status" value="1"/>
</dbReference>
<protein>
    <submittedName>
        <fullName evidence="6">LacI family transcriptional regulator</fullName>
    </submittedName>
</protein>
<proteinExistence type="predicted"/>
<dbReference type="Gene3D" id="3.40.50.2300">
    <property type="match status" value="2"/>
</dbReference>
<accession>A0A396FF37</accession>
<dbReference type="PANTHER" id="PTHR30146:SF148">
    <property type="entry name" value="HTH-TYPE TRANSCRIPTIONAL REPRESSOR PURR-RELATED"/>
    <property type="match status" value="1"/>
</dbReference>
<dbReference type="PRINTS" id="PR00036">
    <property type="entry name" value="HTHLACI"/>
</dbReference>
<sequence length="369" mass="41768">MHNHENNTVILTSNVQNNIIQANETDYIRRGLKIDKNITISDIAERAGVSKATVSRVLNSPEIVEEHTRENISRIMKELHYTPSQTARNLSMKSSSTVGVIVPEISNTFFGELFSGVEEVTKRHNLSLLYSGNDNDMDTDYKALDMMKMQRVRGLLYIPAVNYSALGVLDKLQRKLDRMNCPIVCMDRDVGLKCDIVHFDDQSAVRKAVLALANEGHRKIAIIIGDKENILSVQRFEGYLEGLKKAGIPYDEELVFRGTYTRVSGYQVTKQMIAKSKQPTAVITCNNLLSKGYIQAVCEHTHGKTDMYTHIGLDEIDMMQYLGIPYNCIQRDAYELGHSAAELLIKRLEQPDETFQHMILNSPLVHQTF</sequence>